<name>A0ABS1E3N3_9GAMM</name>
<feature type="binding site" evidence="7">
    <location>
        <position position="139"/>
    </location>
    <ligand>
        <name>a 1,2-diacyl-sn-glycero-3-phospho-(1'-sn-glycerol)</name>
        <dbReference type="ChEBI" id="CHEBI:64716"/>
    </ligand>
</feature>
<comment type="catalytic activity">
    <reaction evidence="7">
        <text>L-cysteinyl-[prolipoprotein] + a 1,2-diacyl-sn-glycero-3-phospho-(1'-sn-glycerol) = an S-1,2-diacyl-sn-glyceryl-L-cysteinyl-[prolipoprotein] + sn-glycerol 1-phosphate + H(+)</text>
        <dbReference type="Rhea" id="RHEA:56712"/>
        <dbReference type="Rhea" id="RHEA-COMP:14679"/>
        <dbReference type="Rhea" id="RHEA-COMP:14680"/>
        <dbReference type="ChEBI" id="CHEBI:15378"/>
        <dbReference type="ChEBI" id="CHEBI:29950"/>
        <dbReference type="ChEBI" id="CHEBI:57685"/>
        <dbReference type="ChEBI" id="CHEBI:64716"/>
        <dbReference type="ChEBI" id="CHEBI:140658"/>
        <dbReference type="EC" id="2.5.1.145"/>
    </reaction>
</comment>
<keyword evidence="3 7" id="KW-0808">Transferase</keyword>
<keyword evidence="2 7" id="KW-1003">Cell membrane</keyword>
<dbReference type="NCBIfam" id="TIGR00544">
    <property type="entry name" value="lgt"/>
    <property type="match status" value="1"/>
</dbReference>
<reference evidence="8 9" key="1">
    <citation type="journal article" date="2020" name="Microorganisms">
        <title>Osmotic Adaptation and Compatible Solute Biosynthesis of Phototrophic Bacteria as Revealed from Genome Analyses.</title>
        <authorList>
            <person name="Imhoff J.F."/>
            <person name="Rahn T."/>
            <person name="Kunzel S."/>
            <person name="Keller A."/>
            <person name="Neulinger S.C."/>
        </authorList>
    </citation>
    <scope>NUCLEOTIDE SEQUENCE [LARGE SCALE GENOMIC DNA]</scope>
    <source>
        <strain evidence="8 9">DSM 15116</strain>
    </source>
</reference>
<evidence type="ECO:0000256" key="6">
    <source>
        <dbReference type="ARBA" id="ARBA00023136"/>
    </source>
</evidence>
<feature type="transmembrane region" description="Helical" evidence="7">
    <location>
        <begin position="96"/>
        <end position="113"/>
    </location>
</feature>
<feature type="transmembrane region" description="Helical" evidence="7">
    <location>
        <begin position="19"/>
        <end position="36"/>
    </location>
</feature>
<dbReference type="GO" id="GO:0016740">
    <property type="term" value="F:transferase activity"/>
    <property type="evidence" value="ECO:0007669"/>
    <property type="project" value="UniProtKB-KW"/>
</dbReference>
<dbReference type="PANTHER" id="PTHR30589">
    <property type="entry name" value="PROLIPOPROTEIN DIACYLGLYCERYL TRANSFERASE"/>
    <property type="match status" value="1"/>
</dbReference>
<comment type="caution">
    <text evidence="8">The sequence shown here is derived from an EMBL/GenBank/DDBJ whole genome shotgun (WGS) entry which is preliminary data.</text>
</comment>
<keyword evidence="5 7" id="KW-1133">Transmembrane helix</keyword>
<comment type="similarity">
    <text evidence="1 7">Belongs to the Lgt family.</text>
</comment>
<evidence type="ECO:0000256" key="1">
    <source>
        <dbReference type="ARBA" id="ARBA00007150"/>
    </source>
</evidence>
<organism evidence="8 9">
    <name type="scientific">Halorhodospira neutriphila</name>
    <dbReference type="NCBI Taxonomy" id="168379"/>
    <lineage>
        <taxon>Bacteria</taxon>
        <taxon>Pseudomonadati</taxon>
        <taxon>Pseudomonadota</taxon>
        <taxon>Gammaproteobacteria</taxon>
        <taxon>Chromatiales</taxon>
        <taxon>Ectothiorhodospiraceae</taxon>
        <taxon>Halorhodospira</taxon>
    </lineage>
</organism>
<dbReference type="Proteomes" id="UP000738126">
    <property type="component" value="Unassembled WGS sequence"/>
</dbReference>
<dbReference type="Pfam" id="PF01790">
    <property type="entry name" value="LGT"/>
    <property type="match status" value="1"/>
</dbReference>
<dbReference type="HAMAP" id="MF_01147">
    <property type="entry name" value="Lgt"/>
    <property type="match status" value="1"/>
</dbReference>
<keyword evidence="9" id="KW-1185">Reference proteome</keyword>
<dbReference type="RefSeq" id="WP_200255865.1">
    <property type="nucleotide sequence ID" value="NZ_NRSH01000004.1"/>
</dbReference>
<accession>A0ABS1E3N3</accession>
<feature type="transmembrane region" description="Helical" evidence="7">
    <location>
        <begin position="197"/>
        <end position="216"/>
    </location>
</feature>
<feature type="transmembrane region" description="Helical" evidence="7">
    <location>
        <begin position="228"/>
        <end position="256"/>
    </location>
</feature>
<comment type="function">
    <text evidence="7">Catalyzes the transfer of the diacylglyceryl group from phosphatidylglycerol to the sulfhydryl group of the N-terminal cysteine of a prolipoprotein, the first step in the formation of mature lipoproteins.</text>
</comment>
<proteinExistence type="inferred from homology"/>
<evidence type="ECO:0000313" key="9">
    <source>
        <dbReference type="Proteomes" id="UP000738126"/>
    </source>
</evidence>
<evidence type="ECO:0000256" key="5">
    <source>
        <dbReference type="ARBA" id="ARBA00022989"/>
    </source>
</evidence>
<sequence length="265" mass="28980">MLTYPQINPIAVELGPVAIHWYGLMYVVGFLAAWGLGRWRARRPDSPLDARQVDDLVFFSALGVILGGKLGYHLFYNFGGWTADPLALLRLWEPGMSFHGGLIGVAVALVLYARRLGVGLLRLSDFAAPLVPIGLGAGRLGNFINGELWGRPSDVPWAMVYPPLGPVPRHPSQLYELALEGVALFAVVWWFSARPRAAGAVTGLFLAGYGAARFLVEFFRMPDAHLGFLALGWVTMGQLLSLPMIALGAALLWWAYRRPPQSRSA</sequence>
<feature type="transmembrane region" description="Helical" evidence="7">
    <location>
        <begin position="56"/>
        <end position="76"/>
    </location>
</feature>
<evidence type="ECO:0000256" key="4">
    <source>
        <dbReference type="ARBA" id="ARBA00022692"/>
    </source>
</evidence>
<evidence type="ECO:0000256" key="7">
    <source>
        <dbReference type="HAMAP-Rule" id="MF_01147"/>
    </source>
</evidence>
<evidence type="ECO:0000256" key="3">
    <source>
        <dbReference type="ARBA" id="ARBA00022679"/>
    </source>
</evidence>
<evidence type="ECO:0000256" key="2">
    <source>
        <dbReference type="ARBA" id="ARBA00022475"/>
    </source>
</evidence>
<dbReference type="InterPro" id="IPR001640">
    <property type="entry name" value="Lgt"/>
</dbReference>
<comment type="subcellular location">
    <subcellularLocation>
        <location evidence="7">Cell membrane</location>
        <topology evidence="7">Multi-pass membrane protein</topology>
    </subcellularLocation>
</comment>
<evidence type="ECO:0000313" key="8">
    <source>
        <dbReference type="EMBL" id="MBK1725578.1"/>
    </source>
</evidence>
<comment type="pathway">
    <text evidence="7">Protein modification; lipoprotein biosynthesis (diacylglyceryl transfer).</text>
</comment>
<dbReference type="EMBL" id="NRSH01000004">
    <property type="protein sequence ID" value="MBK1725578.1"/>
    <property type="molecule type" value="Genomic_DNA"/>
</dbReference>
<keyword evidence="4 7" id="KW-0812">Transmembrane</keyword>
<dbReference type="PANTHER" id="PTHR30589:SF0">
    <property type="entry name" value="PHOSPHATIDYLGLYCEROL--PROLIPOPROTEIN DIACYLGLYCERYL TRANSFERASE"/>
    <property type="match status" value="1"/>
</dbReference>
<protein>
    <recommendedName>
        <fullName evidence="7">Phosphatidylglycerol--prolipoprotein diacylglyceryl transferase</fullName>
        <ecNumber evidence="7">2.5.1.145</ecNumber>
    </recommendedName>
</protein>
<dbReference type="PROSITE" id="PS01311">
    <property type="entry name" value="LGT"/>
    <property type="match status" value="1"/>
</dbReference>
<gene>
    <name evidence="7" type="primary">lgt</name>
    <name evidence="8" type="ORF">CKO13_00755</name>
</gene>
<dbReference type="EC" id="2.5.1.145" evidence="7"/>
<keyword evidence="6 7" id="KW-0472">Membrane</keyword>